<organism evidence="2 3">
    <name type="scientific">Colletotrichum lupini</name>
    <dbReference type="NCBI Taxonomy" id="145971"/>
    <lineage>
        <taxon>Eukaryota</taxon>
        <taxon>Fungi</taxon>
        <taxon>Dikarya</taxon>
        <taxon>Ascomycota</taxon>
        <taxon>Pezizomycotina</taxon>
        <taxon>Sordariomycetes</taxon>
        <taxon>Hypocreomycetidae</taxon>
        <taxon>Glomerellales</taxon>
        <taxon>Glomerellaceae</taxon>
        <taxon>Colletotrichum</taxon>
        <taxon>Colletotrichum acutatum species complex</taxon>
    </lineage>
</organism>
<dbReference type="RefSeq" id="XP_049138504.1">
    <property type="nucleotide sequence ID" value="XM_049297280.1"/>
</dbReference>
<dbReference type="GeneID" id="73352290"/>
<dbReference type="KEGG" id="clup:CLUP02_18378"/>
<feature type="region of interest" description="Disordered" evidence="1">
    <location>
        <begin position="1"/>
        <end position="37"/>
    </location>
</feature>
<dbReference type="AlphaFoldDB" id="A0A9Q8SGV1"/>
<evidence type="ECO:0000256" key="1">
    <source>
        <dbReference type="SAM" id="MobiDB-lite"/>
    </source>
</evidence>
<name>A0A9Q8SGV1_9PEZI</name>
<protein>
    <submittedName>
        <fullName evidence="2">Uncharacterized protein</fullName>
    </submittedName>
</protein>
<reference evidence="2" key="1">
    <citation type="journal article" date="2021" name="Mol. Plant Microbe Interact.">
        <title>Complete Genome Sequence of the Plant-Pathogenic Fungus Colletotrichum lupini.</title>
        <authorList>
            <person name="Baroncelli R."/>
            <person name="Pensec F."/>
            <person name="Da Lio D."/>
            <person name="Boufleur T."/>
            <person name="Vicente I."/>
            <person name="Sarrocco S."/>
            <person name="Picot A."/>
            <person name="Baraldi E."/>
            <person name="Sukno S."/>
            <person name="Thon M."/>
            <person name="Le Floch G."/>
        </authorList>
    </citation>
    <scope>NUCLEOTIDE SEQUENCE</scope>
    <source>
        <strain evidence="2">IMI 504893</strain>
    </source>
</reference>
<proteinExistence type="predicted"/>
<sequence>MGRRQLRRYTITHNHGVPAGGAQSRRRSLPKTYSAPSTDFLTSSFHAAIPNSIPSNRLERLNEAAQRV</sequence>
<evidence type="ECO:0000313" key="3">
    <source>
        <dbReference type="Proteomes" id="UP000830671"/>
    </source>
</evidence>
<keyword evidence="3" id="KW-1185">Reference proteome</keyword>
<dbReference type="EMBL" id="CP019473">
    <property type="protein sequence ID" value="UQC76863.1"/>
    <property type="molecule type" value="Genomic_DNA"/>
</dbReference>
<accession>A0A9Q8SGV1</accession>
<dbReference type="Proteomes" id="UP000830671">
    <property type="component" value="Chromosome 11"/>
</dbReference>
<evidence type="ECO:0000313" key="2">
    <source>
        <dbReference type="EMBL" id="UQC76863.1"/>
    </source>
</evidence>
<gene>
    <name evidence="2" type="ORF">CLUP02_18378</name>
</gene>